<evidence type="ECO:0000313" key="2">
    <source>
        <dbReference type="EMBL" id="KAF2445311.1"/>
    </source>
</evidence>
<protein>
    <submittedName>
        <fullName evidence="2">Uncharacterized protein</fullName>
    </submittedName>
</protein>
<feature type="compositionally biased region" description="Basic and acidic residues" evidence="1">
    <location>
        <begin position="100"/>
        <end position="109"/>
    </location>
</feature>
<proteinExistence type="predicted"/>
<gene>
    <name evidence="2" type="ORF">P171DRAFT_485371</name>
</gene>
<keyword evidence="3" id="KW-1185">Reference proteome</keyword>
<dbReference type="EMBL" id="MU001500">
    <property type="protein sequence ID" value="KAF2445311.1"/>
    <property type="molecule type" value="Genomic_DNA"/>
</dbReference>
<comment type="caution">
    <text evidence="2">The sequence shown here is derived from an EMBL/GenBank/DDBJ whole genome shotgun (WGS) entry which is preliminary data.</text>
</comment>
<sequence>MESYDEYLNEDEYNDMIHAKSVIPVLIVAYREDDTQPTRNGGTTSLLFLKQQAIVAEVKGSVTYMDIKTGRPVDIRTLGGGWPKVFEGFTKKAEHAKMLNQKWDSDRPKNGKKMATSKI</sequence>
<organism evidence="2 3">
    <name type="scientific">Karstenula rhodostoma CBS 690.94</name>
    <dbReference type="NCBI Taxonomy" id="1392251"/>
    <lineage>
        <taxon>Eukaryota</taxon>
        <taxon>Fungi</taxon>
        <taxon>Dikarya</taxon>
        <taxon>Ascomycota</taxon>
        <taxon>Pezizomycotina</taxon>
        <taxon>Dothideomycetes</taxon>
        <taxon>Pleosporomycetidae</taxon>
        <taxon>Pleosporales</taxon>
        <taxon>Massarineae</taxon>
        <taxon>Didymosphaeriaceae</taxon>
        <taxon>Karstenula</taxon>
    </lineage>
</organism>
<feature type="region of interest" description="Disordered" evidence="1">
    <location>
        <begin position="100"/>
        <end position="119"/>
    </location>
</feature>
<dbReference type="OrthoDB" id="5538558at2759"/>
<name>A0A9P4UCK6_9PLEO</name>
<evidence type="ECO:0000256" key="1">
    <source>
        <dbReference type="SAM" id="MobiDB-lite"/>
    </source>
</evidence>
<dbReference type="Proteomes" id="UP000799764">
    <property type="component" value="Unassembled WGS sequence"/>
</dbReference>
<dbReference type="AlphaFoldDB" id="A0A9P4UCK6"/>
<accession>A0A9P4UCK6</accession>
<reference evidence="2" key="1">
    <citation type="journal article" date="2020" name="Stud. Mycol.">
        <title>101 Dothideomycetes genomes: a test case for predicting lifestyles and emergence of pathogens.</title>
        <authorList>
            <person name="Haridas S."/>
            <person name="Albert R."/>
            <person name="Binder M."/>
            <person name="Bloem J."/>
            <person name="Labutti K."/>
            <person name="Salamov A."/>
            <person name="Andreopoulos B."/>
            <person name="Baker S."/>
            <person name="Barry K."/>
            <person name="Bills G."/>
            <person name="Bluhm B."/>
            <person name="Cannon C."/>
            <person name="Castanera R."/>
            <person name="Culley D."/>
            <person name="Daum C."/>
            <person name="Ezra D."/>
            <person name="Gonzalez J."/>
            <person name="Henrissat B."/>
            <person name="Kuo A."/>
            <person name="Liang C."/>
            <person name="Lipzen A."/>
            <person name="Lutzoni F."/>
            <person name="Magnuson J."/>
            <person name="Mondo S."/>
            <person name="Nolan M."/>
            <person name="Ohm R."/>
            <person name="Pangilinan J."/>
            <person name="Park H.-J."/>
            <person name="Ramirez L."/>
            <person name="Alfaro M."/>
            <person name="Sun H."/>
            <person name="Tritt A."/>
            <person name="Yoshinaga Y."/>
            <person name="Zwiers L.-H."/>
            <person name="Turgeon B."/>
            <person name="Goodwin S."/>
            <person name="Spatafora J."/>
            <person name="Crous P."/>
            <person name="Grigoriev I."/>
        </authorList>
    </citation>
    <scope>NUCLEOTIDE SEQUENCE</scope>
    <source>
        <strain evidence="2">CBS 690.94</strain>
    </source>
</reference>
<evidence type="ECO:0000313" key="3">
    <source>
        <dbReference type="Proteomes" id="UP000799764"/>
    </source>
</evidence>